<organism evidence="1 2">
    <name type="scientific">Wickerhamomyces pijperi</name>
    <name type="common">Yeast</name>
    <name type="synonym">Pichia pijperi</name>
    <dbReference type="NCBI Taxonomy" id="599730"/>
    <lineage>
        <taxon>Eukaryota</taxon>
        <taxon>Fungi</taxon>
        <taxon>Dikarya</taxon>
        <taxon>Ascomycota</taxon>
        <taxon>Saccharomycotina</taxon>
        <taxon>Saccharomycetes</taxon>
        <taxon>Phaffomycetales</taxon>
        <taxon>Wickerhamomycetaceae</taxon>
        <taxon>Wickerhamomyces</taxon>
    </lineage>
</organism>
<sequence>MDSKWLQMICGDGSLSLSGGNNCSSSGRLNNSSSSRSASFDVAIGRSNGSDTFSSDSGVVLLGEGQDLGNWDNAILQTLFNFLSQPLTKTSSKQSTTLLDLNTSLLLGSISQSKILLILVFLAMFVKRIAAKSELMFSKSMIMLMTCFKKESSSAIMSLISKSSHKLTKIVKAC</sequence>
<dbReference type="EMBL" id="JAEUBG010005684">
    <property type="protein sequence ID" value="KAH3673250.1"/>
    <property type="molecule type" value="Genomic_DNA"/>
</dbReference>
<reference evidence="1" key="2">
    <citation type="submission" date="2021-01" db="EMBL/GenBank/DDBJ databases">
        <authorList>
            <person name="Schikora-Tamarit M.A."/>
        </authorList>
    </citation>
    <scope>NUCLEOTIDE SEQUENCE</scope>
    <source>
        <strain evidence="1">CBS2887</strain>
    </source>
</reference>
<evidence type="ECO:0000313" key="2">
    <source>
        <dbReference type="Proteomes" id="UP000774326"/>
    </source>
</evidence>
<reference evidence="1" key="1">
    <citation type="journal article" date="2021" name="Open Biol.">
        <title>Shared evolutionary footprints suggest mitochondrial oxidative damage underlies multiple complex I losses in fungi.</title>
        <authorList>
            <person name="Schikora-Tamarit M.A."/>
            <person name="Marcet-Houben M."/>
            <person name="Nosek J."/>
            <person name="Gabaldon T."/>
        </authorList>
    </citation>
    <scope>NUCLEOTIDE SEQUENCE</scope>
    <source>
        <strain evidence="1">CBS2887</strain>
    </source>
</reference>
<accession>A0A9P8TCA9</accession>
<proteinExistence type="predicted"/>
<name>A0A9P8TCA9_WICPI</name>
<keyword evidence="2" id="KW-1185">Reference proteome</keyword>
<dbReference type="Proteomes" id="UP000774326">
    <property type="component" value="Unassembled WGS sequence"/>
</dbReference>
<gene>
    <name evidence="1" type="ORF">WICPIJ_009869</name>
</gene>
<protein>
    <submittedName>
        <fullName evidence="1">Uncharacterized protein</fullName>
    </submittedName>
</protein>
<comment type="caution">
    <text evidence="1">The sequence shown here is derived from an EMBL/GenBank/DDBJ whole genome shotgun (WGS) entry which is preliminary data.</text>
</comment>
<evidence type="ECO:0000313" key="1">
    <source>
        <dbReference type="EMBL" id="KAH3673250.1"/>
    </source>
</evidence>
<dbReference type="AlphaFoldDB" id="A0A9P8TCA9"/>